<sequence length="337" mass="36277">MTGTILITGANGSLAIPAVEHLLSQFPAFTLVLTVRNTSDEDVNTKALRHVLAKHDAKARASIRKLDLASLKEVSAFASGLETEIAQGTLPPLASIVCNAFYWNLKGPFELTEDGYEKTMQVNHLAHASLVLRLLGSFGPDGGRVVLFVGDSIEPGKNKLEVIPASIPTSPDGLEHLVHPAPDDSAAGDSLAHGFCRYATSKLTILTWGLALIRRLEKDPKLSNITVFIWNPGNLSDSRAQLTNTPRKLVILSKLVVRPLSFVLRLMDPIARTSGAAGIDTARVAANAAHPGERGFFTLLKRDQAPAVSRDEQTQDAVWTRSAEWAGITQQDTALAL</sequence>
<dbReference type="RefSeq" id="XP_003650949.1">
    <property type="nucleotide sequence ID" value="XM_003650901.1"/>
</dbReference>
<dbReference type="PANTHER" id="PTHR43647:SF4">
    <property type="entry name" value="KETOREDUCTASE (KR) DOMAIN-CONTAINING PROTEIN"/>
    <property type="match status" value="1"/>
</dbReference>
<dbReference type="SUPFAM" id="SSF51735">
    <property type="entry name" value="NAD(P)-binding Rossmann-fold domains"/>
    <property type="match status" value="1"/>
</dbReference>
<dbReference type="InterPro" id="IPR051593">
    <property type="entry name" value="Ergosterol_Biosynth_ERG27"/>
</dbReference>
<dbReference type="eggNOG" id="KOG1208">
    <property type="taxonomic scope" value="Eukaryota"/>
</dbReference>
<protein>
    <submittedName>
        <fullName evidence="1">Uncharacterized protein</fullName>
    </submittedName>
</protein>
<keyword evidence="2" id="KW-1185">Reference proteome</keyword>
<dbReference type="AlphaFoldDB" id="G2QV15"/>
<gene>
    <name evidence="1" type="ORF">THITE_2110904</name>
</gene>
<dbReference type="GO" id="GO:0005811">
    <property type="term" value="C:lipid droplet"/>
    <property type="evidence" value="ECO:0007669"/>
    <property type="project" value="TreeGrafter"/>
</dbReference>
<dbReference type="InterPro" id="IPR036291">
    <property type="entry name" value="NAD(P)-bd_dom_sf"/>
</dbReference>
<proteinExistence type="predicted"/>
<dbReference type="GO" id="GO:0000253">
    <property type="term" value="F:3-beta-hydroxysteroid 3-dehydrogenase (NADP+) activity"/>
    <property type="evidence" value="ECO:0007669"/>
    <property type="project" value="TreeGrafter"/>
</dbReference>
<dbReference type="HOGENOM" id="CLU_010194_44_3_1"/>
<dbReference type="Proteomes" id="UP000008181">
    <property type="component" value="Chromosome 1"/>
</dbReference>
<dbReference type="GeneID" id="11517318"/>
<dbReference type="KEGG" id="ttt:THITE_2110904"/>
<name>G2QV15_THETT</name>
<dbReference type="Gene3D" id="3.40.50.720">
    <property type="entry name" value="NAD(P)-binding Rossmann-like Domain"/>
    <property type="match status" value="1"/>
</dbReference>
<organism evidence="1 2">
    <name type="scientific">Thermothielavioides terrestris (strain ATCC 38088 / NRRL 8126)</name>
    <name type="common">Thielavia terrestris</name>
    <dbReference type="NCBI Taxonomy" id="578455"/>
    <lineage>
        <taxon>Eukaryota</taxon>
        <taxon>Fungi</taxon>
        <taxon>Dikarya</taxon>
        <taxon>Ascomycota</taxon>
        <taxon>Pezizomycotina</taxon>
        <taxon>Sordariomycetes</taxon>
        <taxon>Sordariomycetidae</taxon>
        <taxon>Sordariales</taxon>
        <taxon>Chaetomiaceae</taxon>
        <taxon>Thermothielavioides</taxon>
        <taxon>Thermothielavioides terrestris</taxon>
    </lineage>
</organism>
<evidence type="ECO:0000313" key="2">
    <source>
        <dbReference type="Proteomes" id="UP000008181"/>
    </source>
</evidence>
<reference evidence="1 2" key="1">
    <citation type="journal article" date="2011" name="Nat. Biotechnol.">
        <title>Comparative genomic analysis of the thermophilic biomass-degrading fungi Myceliophthora thermophila and Thielavia terrestris.</title>
        <authorList>
            <person name="Berka R.M."/>
            <person name="Grigoriev I.V."/>
            <person name="Otillar R."/>
            <person name="Salamov A."/>
            <person name="Grimwood J."/>
            <person name="Reid I."/>
            <person name="Ishmael N."/>
            <person name="John T."/>
            <person name="Darmond C."/>
            <person name="Moisan M.-C."/>
            <person name="Henrissat B."/>
            <person name="Coutinho P.M."/>
            <person name="Lombard V."/>
            <person name="Natvig D.O."/>
            <person name="Lindquist E."/>
            <person name="Schmutz J."/>
            <person name="Lucas S."/>
            <person name="Harris P."/>
            <person name="Powlowski J."/>
            <person name="Bellemare A."/>
            <person name="Taylor D."/>
            <person name="Butler G."/>
            <person name="de Vries R.P."/>
            <person name="Allijn I.E."/>
            <person name="van den Brink J."/>
            <person name="Ushinsky S."/>
            <person name="Storms R."/>
            <person name="Powell A.J."/>
            <person name="Paulsen I.T."/>
            <person name="Elbourne L.D.H."/>
            <person name="Baker S.E."/>
            <person name="Magnuson J."/>
            <person name="LaBoissiere S."/>
            <person name="Clutterbuck A.J."/>
            <person name="Martinez D."/>
            <person name="Wogulis M."/>
            <person name="de Leon A.L."/>
            <person name="Rey M.W."/>
            <person name="Tsang A."/>
        </authorList>
    </citation>
    <scope>NUCLEOTIDE SEQUENCE [LARGE SCALE GENOMIC DNA]</scope>
    <source>
        <strain evidence="2">ATCC 38088 / NRRL 8126</strain>
    </source>
</reference>
<accession>G2QV15</accession>
<evidence type="ECO:0000313" key="1">
    <source>
        <dbReference type="EMBL" id="AEO64613.1"/>
    </source>
</evidence>
<dbReference type="EMBL" id="CP003009">
    <property type="protein sequence ID" value="AEO64613.1"/>
    <property type="molecule type" value="Genomic_DNA"/>
</dbReference>
<dbReference type="PANTHER" id="PTHR43647">
    <property type="entry name" value="DEHYDROGENASE"/>
    <property type="match status" value="1"/>
</dbReference>
<dbReference type="GO" id="GO:0005741">
    <property type="term" value="C:mitochondrial outer membrane"/>
    <property type="evidence" value="ECO:0007669"/>
    <property type="project" value="TreeGrafter"/>
</dbReference>
<dbReference type="GO" id="GO:0005789">
    <property type="term" value="C:endoplasmic reticulum membrane"/>
    <property type="evidence" value="ECO:0007669"/>
    <property type="project" value="TreeGrafter"/>
</dbReference>
<dbReference type="OrthoDB" id="191139at2759"/>